<name>A0A9N8HF75_9STRA</name>
<feature type="region of interest" description="Disordered" evidence="5">
    <location>
        <begin position="1"/>
        <end position="23"/>
    </location>
</feature>
<feature type="DNA-binding region" description="Homeobox" evidence="4">
    <location>
        <begin position="15"/>
        <end position="79"/>
    </location>
</feature>
<dbReference type="SMART" id="SM00389">
    <property type="entry name" value="HOX"/>
    <property type="match status" value="1"/>
</dbReference>
<organism evidence="7 8">
    <name type="scientific">Seminavis robusta</name>
    <dbReference type="NCBI Taxonomy" id="568900"/>
    <lineage>
        <taxon>Eukaryota</taxon>
        <taxon>Sar</taxon>
        <taxon>Stramenopiles</taxon>
        <taxon>Ochrophyta</taxon>
        <taxon>Bacillariophyta</taxon>
        <taxon>Bacillariophyceae</taxon>
        <taxon>Bacillariophycidae</taxon>
        <taxon>Naviculales</taxon>
        <taxon>Naviculaceae</taxon>
        <taxon>Seminavis</taxon>
    </lineage>
</organism>
<proteinExistence type="predicted"/>
<evidence type="ECO:0000256" key="4">
    <source>
        <dbReference type="PROSITE-ProRule" id="PRU00108"/>
    </source>
</evidence>
<comment type="caution">
    <text evidence="7">The sequence shown here is derived from an EMBL/GenBank/DDBJ whole genome shotgun (WGS) entry which is preliminary data.</text>
</comment>
<evidence type="ECO:0000256" key="1">
    <source>
        <dbReference type="ARBA" id="ARBA00023125"/>
    </source>
</evidence>
<accession>A0A9N8HF75</accession>
<dbReference type="PROSITE" id="PS50071">
    <property type="entry name" value="HOMEOBOX_2"/>
    <property type="match status" value="1"/>
</dbReference>
<dbReference type="Pfam" id="PF05920">
    <property type="entry name" value="Homeobox_KN"/>
    <property type="match status" value="1"/>
</dbReference>
<evidence type="ECO:0000256" key="2">
    <source>
        <dbReference type="ARBA" id="ARBA00023155"/>
    </source>
</evidence>
<dbReference type="InterPro" id="IPR050224">
    <property type="entry name" value="TALE_homeobox"/>
</dbReference>
<keyword evidence="1 4" id="KW-0238">DNA-binding</keyword>
<feature type="compositionally biased region" description="Low complexity" evidence="5">
    <location>
        <begin position="1"/>
        <end position="13"/>
    </location>
</feature>
<evidence type="ECO:0000256" key="3">
    <source>
        <dbReference type="ARBA" id="ARBA00023242"/>
    </source>
</evidence>
<dbReference type="PANTHER" id="PTHR11850">
    <property type="entry name" value="HOMEOBOX PROTEIN TRANSCRIPTION FACTORS"/>
    <property type="match status" value="1"/>
</dbReference>
<evidence type="ECO:0000313" key="7">
    <source>
        <dbReference type="EMBL" id="CAB9510582.1"/>
    </source>
</evidence>
<dbReference type="InterPro" id="IPR008422">
    <property type="entry name" value="KN_HD"/>
</dbReference>
<dbReference type="CDD" id="cd00086">
    <property type="entry name" value="homeodomain"/>
    <property type="match status" value="1"/>
</dbReference>
<dbReference type="GO" id="GO:0005634">
    <property type="term" value="C:nucleus"/>
    <property type="evidence" value="ECO:0007669"/>
    <property type="project" value="UniProtKB-SubCell"/>
</dbReference>
<feature type="domain" description="Homeobox" evidence="6">
    <location>
        <begin position="13"/>
        <end position="78"/>
    </location>
</feature>
<dbReference type="OrthoDB" id="10056939at2759"/>
<evidence type="ECO:0000259" key="6">
    <source>
        <dbReference type="PROSITE" id="PS50071"/>
    </source>
</evidence>
<feature type="compositionally biased region" description="Low complexity" evidence="5">
    <location>
        <begin position="192"/>
        <end position="206"/>
    </location>
</feature>
<gene>
    <name evidence="7" type="ORF">SEMRO_443_G144010.1</name>
</gene>
<keyword evidence="8" id="KW-1185">Reference proteome</keyword>
<dbReference type="InterPro" id="IPR009057">
    <property type="entry name" value="Homeodomain-like_sf"/>
</dbReference>
<dbReference type="SUPFAM" id="SSF46689">
    <property type="entry name" value="Homeodomain-like"/>
    <property type="match status" value="1"/>
</dbReference>
<dbReference type="GO" id="GO:0006355">
    <property type="term" value="P:regulation of DNA-templated transcription"/>
    <property type="evidence" value="ECO:0007669"/>
    <property type="project" value="InterPro"/>
</dbReference>
<keyword evidence="3 4" id="KW-0539">Nucleus</keyword>
<dbReference type="EMBL" id="CAICTM010000442">
    <property type="protein sequence ID" value="CAB9510582.1"/>
    <property type="molecule type" value="Genomic_DNA"/>
</dbReference>
<feature type="region of interest" description="Disordered" evidence="5">
    <location>
        <begin position="192"/>
        <end position="211"/>
    </location>
</feature>
<keyword evidence="2 4" id="KW-0371">Homeobox</keyword>
<dbReference type="AlphaFoldDB" id="A0A9N8HF75"/>
<reference evidence="7" key="1">
    <citation type="submission" date="2020-06" db="EMBL/GenBank/DDBJ databases">
        <authorList>
            <consortium name="Plant Systems Biology data submission"/>
        </authorList>
    </citation>
    <scope>NUCLEOTIDE SEQUENCE</scope>
    <source>
        <strain evidence="7">D6</strain>
    </source>
</reference>
<dbReference type="InterPro" id="IPR001356">
    <property type="entry name" value="HD"/>
</dbReference>
<sequence length="377" mass="41670">MSSPCSSSKASPPQKKKKSNSLSHETVDYLKAWMMSPEHIAHPYPTEQEKQQIMADTGIELKQLTNWFVNNRKRYWKPRVEARLQQQVQLPVAAGATMSLIRRKSSLSISSGSQPQLAAAVTAAQSVVEVKALQPPTALPRLGTTLTTVAPELKFARSVSRERLATSSPAASFLKSSADDQLQVVVSDASSSESCSSETGSVYSSSGNEDELANFDSNEEVAASEGGSVARTETVDVHILHPLNGVKPTIADVSILSTVPRERILCTYENVMLTYRFNVDCIQDRKKVQNRRDAEIVRLKRKYLKLFLDEGGMTATPNAPIKRARQEGETTPRKKFRRESLELWREACVAAQDIYDHDLPTLEEATLLFGFSRGISA</sequence>
<comment type="subcellular location">
    <subcellularLocation>
        <location evidence="4">Nucleus</location>
    </subcellularLocation>
</comment>
<dbReference type="Proteomes" id="UP001153069">
    <property type="component" value="Unassembled WGS sequence"/>
</dbReference>
<dbReference type="Gene3D" id="1.10.10.60">
    <property type="entry name" value="Homeodomain-like"/>
    <property type="match status" value="1"/>
</dbReference>
<dbReference type="GO" id="GO:0003677">
    <property type="term" value="F:DNA binding"/>
    <property type="evidence" value="ECO:0007669"/>
    <property type="project" value="UniProtKB-UniRule"/>
</dbReference>
<protein>
    <submittedName>
        <fullName evidence="7">BEL1-like homeodomain protein</fullName>
    </submittedName>
</protein>
<evidence type="ECO:0000313" key="8">
    <source>
        <dbReference type="Proteomes" id="UP001153069"/>
    </source>
</evidence>
<evidence type="ECO:0000256" key="5">
    <source>
        <dbReference type="SAM" id="MobiDB-lite"/>
    </source>
</evidence>